<keyword evidence="5" id="KW-0862">Zinc</keyword>
<comment type="cofactor">
    <cofactor evidence="1">
        <name>Zn(2+)</name>
        <dbReference type="ChEBI" id="CHEBI:29105"/>
    </cofactor>
</comment>
<keyword evidence="8" id="KW-0732">Signal</keyword>
<evidence type="ECO:0000256" key="7">
    <source>
        <dbReference type="SAM" id="MobiDB-lite"/>
    </source>
</evidence>
<evidence type="ECO:0000256" key="2">
    <source>
        <dbReference type="ARBA" id="ARBA00022670"/>
    </source>
</evidence>
<evidence type="ECO:0000259" key="10">
    <source>
        <dbReference type="Pfam" id="PF05649"/>
    </source>
</evidence>
<dbReference type="InterPro" id="IPR008753">
    <property type="entry name" value="Peptidase_M13_N"/>
</dbReference>
<dbReference type="PRINTS" id="PR00786">
    <property type="entry name" value="NEPRILYSIN"/>
</dbReference>
<dbReference type="Pfam" id="PF05649">
    <property type="entry name" value="Peptidase_M13_N"/>
    <property type="match status" value="1"/>
</dbReference>
<dbReference type="InterPro" id="IPR000718">
    <property type="entry name" value="Peptidase_M13"/>
</dbReference>
<evidence type="ECO:0000313" key="12">
    <source>
        <dbReference type="Proteomes" id="UP000594262"/>
    </source>
</evidence>
<keyword evidence="4" id="KW-0378">Hydrolase</keyword>
<dbReference type="PROSITE" id="PS51885">
    <property type="entry name" value="NEPRILYSIN"/>
    <property type="match status" value="1"/>
</dbReference>
<accession>A0A7M5WWU9</accession>
<feature type="compositionally biased region" description="Polar residues" evidence="7">
    <location>
        <begin position="50"/>
        <end position="64"/>
    </location>
</feature>
<feature type="signal peptide" evidence="8">
    <location>
        <begin position="1"/>
        <end position="19"/>
    </location>
</feature>
<keyword evidence="6" id="KW-0482">Metalloprotease</keyword>
<dbReference type="RefSeq" id="XP_066925914.1">
    <property type="nucleotide sequence ID" value="XM_067069813.1"/>
</dbReference>
<evidence type="ECO:0000256" key="8">
    <source>
        <dbReference type="SAM" id="SignalP"/>
    </source>
</evidence>
<organism evidence="11 12">
    <name type="scientific">Clytia hemisphaerica</name>
    <dbReference type="NCBI Taxonomy" id="252671"/>
    <lineage>
        <taxon>Eukaryota</taxon>
        <taxon>Metazoa</taxon>
        <taxon>Cnidaria</taxon>
        <taxon>Hydrozoa</taxon>
        <taxon>Hydroidolina</taxon>
        <taxon>Leptothecata</taxon>
        <taxon>Obeliida</taxon>
        <taxon>Clytiidae</taxon>
        <taxon>Clytia</taxon>
    </lineage>
</organism>
<dbReference type="GO" id="GO:0046872">
    <property type="term" value="F:metal ion binding"/>
    <property type="evidence" value="ECO:0007669"/>
    <property type="project" value="UniProtKB-KW"/>
</dbReference>
<dbReference type="Pfam" id="PF01431">
    <property type="entry name" value="Peptidase_M13"/>
    <property type="match status" value="1"/>
</dbReference>
<feature type="domain" description="Peptidase M13 N-terminal" evidence="10">
    <location>
        <begin position="102"/>
        <end position="492"/>
    </location>
</feature>
<keyword evidence="12" id="KW-1185">Reference proteome</keyword>
<evidence type="ECO:0000256" key="4">
    <source>
        <dbReference type="ARBA" id="ARBA00022801"/>
    </source>
</evidence>
<dbReference type="GO" id="GO:0016485">
    <property type="term" value="P:protein processing"/>
    <property type="evidence" value="ECO:0007669"/>
    <property type="project" value="TreeGrafter"/>
</dbReference>
<dbReference type="InterPro" id="IPR018497">
    <property type="entry name" value="Peptidase_M13_C"/>
</dbReference>
<feature type="region of interest" description="Disordered" evidence="7">
    <location>
        <begin position="48"/>
        <end position="78"/>
    </location>
</feature>
<dbReference type="EnsemblMetazoa" id="CLYHEMT014426.1">
    <property type="protein sequence ID" value="CLYHEMP014426.1"/>
    <property type="gene ID" value="CLYHEMG014426"/>
</dbReference>
<name>A0A7M5WWU9_9CNID</name>
<dbReference type="PANTHER" id="PTHR11733">
    <property type="entry name" value="ZINC METALLOPROTEASE FAMILY M13 NEPRILYSIN-RELATED"/>
    <property type="match status" value="1"/>
</dbReference>
<evidence type="ECO:0000256" key="1">
    <source>
        <dbReference type="ARBA" id="ARBA00001947"/>
    </source>
</evidence>
<dbReference type="Proteomes" id="UP000594262">
    <property type="component" value="Unplaced"/>
</dbReference>
<evidence type="ECO:0000313" key="11">
    <source>
        <dbReference type="EnsemblMetazoa" id="CLYHEMP014426.1"/>
    </source>
</evidence>
<dbReference type="InterPro" id="IPR024079">
    <property type="entry name" value="MetalloPept_cat_dom_sf"/>
</dbReference>
<reference evidence="11" key="1">
    <citation type="submission" date="2021-01" db="UniProtKB">
        <authorList>
            <consortium name="EnsemblMetazoa"/>
        </authorList>
    </citation>
    <scope>IDENTIFICATION</scope>
</reference>
<feature type="domain" description="Peptidase M13 C-terminal" evidence="9">
    <location>
        <begin position="553"/>
        <end position="761"/>
    </location>
</feature>
<protein>
    <submittedName>
        <fullName evidence="11">Uncharacterized protein</fullName>
    </submittedName>
</protein>
<dbReference type="PANTHER" id="PTHR11733:SF240">
    <property type="entry name" value="GH14155P-RELATED"/>
    <property type="match status" value="1"/>
</dbReference>
<evidence type="ECO:0000256" key="5">
    <source>
        <dbReference type="ARBA" id="ARBA00022833"/>
    </source>
</evidence>
<sequence length="762" mass="87775">MGVRRDFLLVFLLFGLVHSRGLQDDGIITKTAFISNIDSVNIATNHPKATEQTNVDENAETRSTIKNRKSSETTDETPVCDTQECRNVAKEIHLKMNETISPCDDFYEFACGRWINEKKIPSCENEITSFTVLTKTIENQIRKLIEQEPKKEESKALQKARDFYQSCNNTKEIERLGAKPALDFIDSIGGWSLCNKDKWKNEQSKKWNATEVLKKIQREFYPAPPFLSFEVTNDHLNSTKHLIKIDQSGLSLQREIYCKHGKKKNILGDYKKYMTKVAQHLGYTCDTVEEEIGEILEFEKKLAKLTTPAEAKQAGTFRRININILGKCISQFPWYEHIKAIFPKSANIKRDDVVLATSPQYLYNVASLITSVDKKLLSKYIVWQMLRDKISFLSQPFRDARAAFNKKMTGVEDTEDRWRWCTSVTNDNMGVPIGTLYVNKYFSDETKNKTQVMVDEVIDAFIRRIKNNHTWIDNTTKEHVIAKANAMVAKLGHATYIKNITALNIRFKDLNISSKEFFKNNLNVDRWIRLRLFNKLRKTVDKSKWPMFPQTINAMYQFYENEIVIPAGILQAPFYYNGSIPMPLSYGAIGSIIGHEITHGFDNTGRKFDKNGDIKDEQWTQKSISNFCDKSHCLIKQYDKFKVRGKFPVHGKLTLGENIADNGGVKLAYYAYRDWADQQDQETAALPRPLKYDNDQLFFIGFAQQYCAKIREETEELATMSEIHSPSKFRVKGSLSNMKEFASTFKCPVGSPMNPVKKCEVW</sequence>
<dbReference type="OrthoDB" id="6475849at2759"/>
<dbReference type="SUPFAM" id="SSF55486">
    <property type="entry name" value="Metalloproteases ('zincins'), catalytic domain"/>
    <property type="match status" value="1"/>
</dbReference>
<evidence type="ECO:0000256" key="3">
    <source>
        <dbReference type="ARBA" id="ARBA00022723"/>
    </source>
</evidence>
<keyword evidence="2" id="KW-0645">Protease</keyword>
<dbReference type="CDD" id="cd08662">
    <property type="entry name" value="M13"/>
    <property type="match status" value="1"/>
</dbReference>
<evidence type="ECO:0000259" key="9">
    <source>
        <dbReference type="Pfam" id="PF01431"/>
    </source>
</evidence>
<dbReference type="Gene3D" id="1.10.1380.10">
    <property type="entry name" value="Neutral endopeptidase , domain2"/>
    <property type="match status" value="1"/>
</dbReference>
<evidence type="ECO:0000256" key="6">
    <source>
        <dbReference type="ARBA" id="ARBA00023049"/>
    </source>
</evidence>
<proteinExistence type="predicted"/>
<dbReference type="Gene3D" id="3.40.390.10">
    <property type="entry name" value="Collagenase (Catalytic Domain)"/>
    <property type="match status" value="1"/>
</dbReference>
<dbReference type="GeneID" id="136813298"/>
<keyword evidence="3" id="KW-0479">Metal-binding</keyword>
<dbReference type="GO" id="GO:0004222">
    <property type="term" value="F:metalloendopeptidase activity"/>
    <property type="evidence" value="ECO:0007669"/>
    <property type="project" value="InterPro"/>
</dbReference>
<feature type="chain" id="PRO_5029869334" evidence="8">
    <location>
        <begin position="20"/>
        <end position="762"/>
    </location>
</feature>
<dbReference type="AlphaFoldDB" id="A0A7M5WWU9"/>
<dbReference type="InterPro" id="IPR042089">
    <property type="entry name" value="Peptidase_M13_dom_2"/>
</dbReference>
<dbReference type="GO" id="GO:0005886">
    <property type="term" value="C:plasma membrane"/>
    <property type="evidence" value="ECO:0007669"/>
    <property type="project" value="TreeGrafter"/>
</dbReference>